<dbReference type="NCBIfam" id="TIGR00090">
    <property type="entry name" value="rsfS_iojap_ybeB"/>
    <property type="match status" value="1"/>
</dbReference>
<dbReference type="EMBL" id="PFGP01000107">
    <property type="protein sequence ID" value="PIW66162.1"/>
    <property type="molecule type" value="Genomic_DNA"/>
</dbReference>
<dbReference type="AlphaFoldDB" id="A0A2J0LE79"/>
<dbReference type="HAMAP" id="MF_01477">
    <property type="entry name" value="Iojap_RsfS"/>
    <property type="match status" value="1"/>
</dbReference>
<proteinExistence type="inferred from homology"/>
<sequence>MTSRNKAILIASAARAKKAEGVVVLDMRKVCNFTDFFVISSAASDRKIRTIADAIEDALSKKGLGLKKKEGYREASWVLIDSGNVIAHVFSDDARQFYALERLWSKAAKLKIPRKKK</sequence>
<dbReference type="Proteomes" id="UP000231267">
    <property type="component" value="Unassembled WGS sequence"/>
</dbReference>
<keyword evidence="2" id="KW-0810">Translation regulation</keyword>
<dbReference type="GO" id="GO:0090071">
    <property type="term" value="P:negative regulation of ribosome biogenesis"/>
    <property type="evidence" value="ECO:0007669"/>
    <property type="project" value="UniProtKB-UniRule"/>
</dbReference>
<dbReference type="Pfam" id="PF02410">
    <property type="entry name" value="RsfS"/>
    <property type="match status" value="1"/>
</dbReference>
<name>A0A2J0LE79_9BACT</name>
<evidence type="ECO:0000256" key="2">
    <source>
        <dbReference type="HAMAP-Rule" id="MF_01477"/>
    </source>
</evidence>
<keyword evidence="2" id="KW-0678">Repressor</keyword>
<evidence type="ECO:0000256" key="1">
    <source>
        <dbReference type="ARBA" id="ARBA00010574"/>
    </source>
</evidence>
<comment type="subunit">
    <text evidence="2">Interacts with ribosomal protein uL14 (rplN).</text>
</comment>
<reference evidence="3 4" key="1">
    <citation type="submission" date="2017-09" db="EMBL/GenBank/DDBJ databases">
        <title>Depth-based differentiation of microbial function through sediment-hosted aquifers and enrichment of novel symbionts in the deep terrestrial subsurface.</title>
        <authorList>
            <person name="Probst A.J."/>
            <person name="Ladd B."/>
            <person name="Jarett J.K."/>
            <person name="Geller-Mcgrath D.E."/>
            <person name="Sieber C.M."/>
            <person name="Emerson J.B."/>
            <person name="Anantharaman K."/>
            <person name="Thomas B.C."/>
            <person name="Malmstrom R."/>
            <person name="Stieglmeier M."/>
            <person name="Klingl A."/>
            <person name="Woyke T."/>
            <person name="Ryan C.M."/>
            <person name="Banfield J.F."/>
        </authorList>
    </citation>
    <scope>NUCLEOTIDE SEQUENCE [LARGE SCALE GENOMIC DNA]</scope>
    <source>
        <strain evidence="3">CG12_big_fil_rev_8_21_14_0_65_43_15</strain>
    </source>
</reference>
<keyword evidence="2" id="KW-0963">Cytoplasm</keyword>
<evidence type="ECO:0000313" key="3">
    <source>
        <dbReference type="EMBL" id="PIW66162.1"/>
    </source>
</evidence>
<comment type="function">
    <text evidence="2">Functions as a ribosomal silencing factor. Interacts with ribosomal protein uL14 (rplN), blocking formation of intersubunit bridge B8. Prevents association of the 30S and 50S ribosomal subunits and the formation of functional ribosomes, thus repressing translation.</text>
</comment>
<evidence type="ECO:0000313" key="4">
    <source>
        <dbReference type="Proteomes" id="UP000231267"/>
    </source>
</evidence>
<dbReference type="GO" id="GO:0005737">
    <property type="term" value="C:cytoplasm"/>
    <property type="evidence" value="ECO:0007669"/>
    <property type="project" value="UniProtKB-SubCell"/>
</dbReference>
<dbReference type="SUPFAM" id="SSF81301">
    <property type="entry name" value="Nucleotidyltransferase"/>
    <property type="match status" value="1"/>
</dbReference>
<dbReference type="GO" id="GO:0042256">
    <property type="term" value="P:cytosolic ribosome assembly"/>
    <property type="evidence" value="ECO:0007669"/>
    <property type="project" value="UniProtKB-UniRule"/>
</dbReference>
<comment type="caution">
    <text evidence="3">The sequence shown here is derived from an EMBL/GenBank/DDBJ whole genome shotgun (WGS) entry which is preliminary data.</text>
</comment>
<dbReference type="InterPro" id="IPR004394">
    <property type="entry name" value="Iojap/RsfS/C7orf30"/>
</dbReference>
<organism evidence="3 4">
    <name type="scientific">Candidatus Taenaricola geysiri</name>
    <dbReference type="NCBI Taxonomy" id="1974752"/>
    <lineage>
        <taxon>Bacteria</taxon>
        <taxon>Pseudomonadati</taxon>
        <taxon>Candidatus Omnitrophota</taxon>
        <taxon>Candidatus Taenaricola</taxon>
    </lineage>
</organism>
<dbReference type="Gene3D" id="3.30.460.10">
    <property type="entry name" value="Beta Polymerase, domain 2"/>
    <property type="match status" value="1"/>
</dbReference>
<comment type="subcellular location">
    <subcellularLocation>
        <location evidence="2">Cytoplasm</location>
    </subcellularLocation>
</comment>
<accession>A0A2J0LE79</accession>
<comment type="similarity">
    <text evidence="1 2">Belongs to the Iojap/RsfS family.</text>
</comment>
<gene>
    <name evidence="2 3" type="primary">rsfS</name>
    <name evidence="3" type="ORF">COW11_04670</name>
</gene>
<dbReference type="GO" id="GO:0017148">
    <property type="term" value="P:negative regulation of translation"/>
    <property type="evidence" value="ECO:0007669"/>
    <property type="project" value="UniProtKB-UniRule"/>
</dbReference>
<dbReference type="PANTHER" id="PTHR21043:SF0">
    <property type="entry name" value="MITOCHONDRIAL ASSEMBLY OF RIBOSOMAL LARGE SUBUNIT PROTEIN 1"/>
    <property type="match status" value="1"/>
</dbReference>
<dbReference type="InterPro" id="IPR043519">
    <property type="entry name" value="NT_sf"/>
</dbReference>
<dbReference type="GO" id="GO:0043023">
    <property type="term" value="F:ribosomal large subunit binding"/>
    <property type="evidence" value="ECO:0007669"/>
    <property type="project" value="TreeGrafter"/>
</dbReference>
<protein>
    <recommendedName>
        <fullName evidence="2">Ribosomal silencing factor RsfS</fullName>
    </recommendedName>
</protein>
<dbReference type="PANTHER" id="PTHR21043">
    <property type="entry name" value="IOJAP SUPERFAMILY ORTHOLOG"/>
    <property type="match status" value="1"/>
</dbReference>